<feature type="non-terminal residue" evidence="1">
    <location>
        <position position="1"/>
    </location>
</feature>
<gene>
    <name evidence="1" type="ORF">SCALOS_LOCUS6233</name>
</gene>
<organism evidence="1 2">
    <name type="scientific">Scutellospora calospora</name>
    <dbReference type="NCBI Taxonomy" id="85575"/>
    <lineage>
        <taxon>Eukaryota</taxon>
        <taxon>Fungi</taxon>
        <taxon>Fungi incertae sedis</taxon>
        <taxon>Mucoromycota</taxon>
        <taxon>Glomeromycotina</taxon>
        <taxon>Glomeromycetes</taxon>
        <taxon>Diversisporales</taxon>
        <taxon>Gigasporaceae</taxon>
        <taxon>Scutellospora</taxon>
    </lineage>
</organism>
<dbReference type="Proteomes" id="UP000789860">
    <property type="component" value="Unassembled WGS sequence"/>
</dbReference>
<keyword evidence="2" id="KW-1185">Reference proteome</keyword>
<proteinExistence type="predicted"/>
<evidence type="ECO:0000313" key="2">
    <source>
        <dbReference type="Proteomes" id="UP000789860"/>
    </source>
</evidence>
<dbReference type="EMBL" id="CAJVPM010011519">
    <property type="protein sequence ID" value="CAG8581797.1"/>
    <property type="molecule type" value="Genomic_DNA"/>
</dbReference>
<protein>
    <submittedName>
        <fullName evidence="1">8655_t:CDS:1</fullName>
    </submittedName>
</protein>
<sequence length="61" mass="7025">RWKSPPIEAYFASYLDSQFKNLSFAKMIETIANAVNTPVQTEIDQLYDGVQLDFPVENELK</sequence>
<accession>A0ACA9ME66</accession>
<comment type="caution">
    <text evidence="1">The sequence shown here is derived from an EMBL/GenBank/DDBJ whole genome shotgun (WGS) entry which is preliminary data.</text>
</comment>
<reference evidence="1" key="1">
    <citation type="submission" date="2021-06" db="EMBL/GenBank/DDBJ databases">
        <authorList>
            <person name="Kallberg Y."/>
            <person name="Tangrot J."/>
            <person name="Rosling A."/>
        </authorList>
    </citation>
    <scope>NUCLEOTIDE SEQUENCE</scope>
    <source>
        <strain evidence="1">AU212A</strain>
    </source>
</reference>
<evidence type="ECO:0000313" key="1">
    <source>
        <dbReference type="EMBL" id="CAG8581797.1"/>
    </source>
</evidence>
<name>A0ACA9ME66_9GLOM</name>